<comment type="similarity">
    <text evidence="1">Belongs to the histone H2B family.</text>
</comment>
<comment type="caution">
    <text evidence="2">The sequence shown here is derived from an EMBL/GenBank/DDBJ whole genome shotgun (WGS) entry which is preliminary data.</text>
</comment>
<reference evidence="2" key="1">
    <citation type="submission" date="2020-08" db="EMBL/GenBank/DDBJ databases">
        <title>Multicomponent nature underlies the extraordinary mechanical properties of spider dragline silk.</title>
        <authorList>
            <person name="Kono N."/>
            <person name="Nakamura H."/>
            <person name="Mori M."/>
            <person name="Yoshida Y."/>
            <person name="Ohtoshi R."/>
            <person name="Malay A.D."/>
            <person name="Moran D.A.P."/>
            <person name="Tomita M."/>
            <person name="Numata K."/>
            <person name="Arakawa K."/>
        </authorList>
    </citation>
    <scope>NUCLEOTIDE SEQUENCE</scope>
</reference>
<dbReference type="GO" id="GO:0030527">
    <property type="term" value="F:structural constituent of chromatin"/>
    <property type="evidence" value="ECO:0007669"/>
    <property type="project" value="InterPro"/>
</dbReference>
<gene>
    <name evidence="2" type="ORF">TNIN_145531</name>
</gene>
<dbReference type="GO" id="GO:0003677">
    <property type="term" value="F:DNA binding"/>
    <property type="evidence" value="ECO:0007669"/>
    <property type="project" value="InterPro"/>
</dbReference>
<dbReference type="InterPro" id="IPR000558">
    <property type="entry name" value="Histone_H2B"/>
</dbReference>
<evidence type="ECO:0000256" key="1">
    <source>
        <dbReference type="ARBA" id="ARBA00006846"/>
    </source>
</evidence>
<dbReference type="SUPFAM" id="SSF47113">
    <property type="entry name" value="Histone-fold"/>
    <property type="match status" value="1"/>
</dbReference>
<dbReference type="Gene3D" id="1.10.20.10">
    <property type="entry name" value="Histone, subunit A"/>
    <property type="match status" value="1"/>
</dbReference>
<evidence type="ECO:0000313" key="2">
    <source>
        <dbReference type="EMBL" id="GFY37631.1"/>
    </source>
</evidence>
<dbReference type="Proteomes" id="UP000886998">
    <property type="component" value="Unassembled WGS sequence"/>
</dbReference>
<dbReference type="GO" id="GO:0046982">
    <property type="term" value="F:protein heterodimerization activity"/>
    <property type="evidence" value="ECO:0007669"/>
    <property type="project" value="InterPro"/>
</dbReference>
<dbReference type="InterPro" id="IPR009072">
    <property type="entry name" value="Histone-fold"/>
</dbReference>
<dbReference type="EMBL" id="BMAV01000393">
    <property type="protein sequence ID" value="GFY37631.1"/>
    <property type="molecule type" value="Genomic_DNA"/>
</dbReference>
<sequence>MSIMNSSERYIFSSASPPNLPFAYYNKRSTITSREIQTAVRLLCFPVNSESTQFPKETAVVIKYTSFEIILKDFGREKALFQGQNSESKRKRN</sequence>
<organism evidence="2 3">
    <name type="scientific">Trichonephila inaurata madagascariensis</name>
    <dbReference type="NCBI Taxonomy" id="2747483"/>
    <lineage>
        <taxon>Eukaryota</taxon>
        <taxon>Metazoa</taxon>
        <taxon>Ecdysozoa</taxon>
        <taxon>Arthropoda</taxon>
        <taxon>Chelicerata</taxon>
        <taxon>Arachnida</taxon>
        <taxon>Araneae</taxon>
        <taxon>Araneomorphae</taxon>
        <taxon>Entelegynae</taxon>
        <taxon>Araneoidea</taxon>
        <taxon>Nephilidae</taxon>
        <taxon>Trichonephila</taxon>
        <taxon>Trichonephila inaurata</taxon>
    </lineage>
</organism>
<dbReference type="GO" id="GO:0000786">
    <property type="term" value="C:nucleosome"/>
    <property type="evidence" value="ECO:0007669"/>
    <property type="project" value="InterPro"/>
</dbReference>
<proteinExistence type="inferred from homology"/>
<evidence type="ECO:0000313" key="3">
    <source>
        <dbReference type="Proteomes" id="UP000886998"/>
    </source>
</evidence>
<accession>A0A8X6WPW4</accession>
<protein>
    <submittedName>
        <fullName evidence="2">Uncharacterized protein</fullName>
    </submittedName>
</protein>
<dbReference type="PRINTS" id="PR00621">
    <property type="entry name" value="HISTONEH2B"/>
</dbReference>
<keyword evidence="3" id="KW-1185">Reference proteome</keyword>
<name>A0A8X6WPW4_9ARAC</name>
<dbReference type="AlphaFoldDB" id="A0A8X6WPW4"/>